<reference evidence="5 6" key="1">
    <citation type="submission" date="2018-08" db="EMBL/GenBank/DDBJ databases">
        <title>Genomic investigation of the strawberry pathogen Phytophthora fragariae indicates pathogenicity is determined by transcriptional variation in three key races.</title>
        <authorList>
            <person name="Adams T.M."/>
            <person name="Armitage A.D."/>
            <person name="Sobczyk M.K."/>
            <person name="Bates H.J."/>
            <person name="Dunwell J.M."/>
            <person name="Nellist C.F."/>
            <person name="Harrison R.J."/>
        </authorList>
    </citation>
    <scope>NUCLEOTIDE SEQUENCE [LARGE SCALE GENOMIC DNA]</scope>
    <source>
        <strain evidence="4 6">BC-1</strain>
        <strain evidence="3 5">NOV-27</strain>
        <strain evidence="2 7">NOV-5</strain>
        <strain evidence="1 8">NOV-71</strain>
    </source>
</reference>
<dbReference type="EMBL" id="QXGA01000271">
    <property type="protein sequence ID" value="KAE9148805.1"/>
    <property type="molecule type" value="Genomic_DNA"/>
</dbReference>
<dbReference type="OrthoDB" id="124547at2759"/>
<evidence type="ECO:0000313" key="4">
    <source>
        <dbReference type="EMBL" id="KAE9243932.1"/>
    </source>
</evidence>
<comment type="caution">
    <text evidence="1">The sequence shown here is derived from an EMBL/GenBank/DDBJ whole genome shotgun (WGS) entry which is preliminary data.</text>
</comment>
<sequence>MRAHISKMVKARCTAKEVQLFVIPGGLTPYV</sequence>
<dbReference type="Proteomes" id="UP000433483">
    <property type="component" value="Unassembled WGS sequence"/>
</dbReference>
<dbReference type="Proteomes" id="UP000441208">
    <property type="component" value="Unassembled WGS sequence"/>
</dbReference>
<accession>A0A6A3T3A8</accession>
<evidence type="ECO:0000313" key="8">
    <source>
        <dbReference type="Proteomes" id="UP000441208"/>
    </source>
</evidence>
<dbReference type="Proteomes" id="UP000440732">
    <property type="component" value="Unassembled WGS sequence"/>
</dbReference>
<evidence type="ECO:0000313" key="3">
    <source>
        <dbReference type="EMBL" id="KAE9217349.1"/>
    </source>
</evidence>
<dbReference type="EMBL" id="QXGB01000376">
    <property type="protein sequence ID" value="KAE9217349.1"/>
    <property type="molecule type" value="Genomic_DNA"/>
</dbReference>
<evidence type="ECO:0000313" key="2">
    <source>
        <dbReference type="EMBL" id="KAE9148805.1"/>
    </source>
</evidence>
<evidence type="ECO:0008006" key="9">
    <source>
        <dbReference type="Google" id="ProtNLM"/>
    </source>
</evidence>
<organism evidence="1 8">
    <name type="scientific">Phytophthora fragariae</name>
    <dbReference type="NCBI Taxonomy" id="53985"/>
    <lineage>
        <taxon>Eukaryota</taxon>
        <taxon>Sar</taxon>
        <taxon>Stramenopiles</taxon>
        <taxon>Oomycota</taxon>
        <taxon>Peronosporomycetes</taxon>
        <taxon>Peronosporales</taxon>
        <taxon>Peronosporaceae</taxon>
        <taxon>Phytophthora</taxon>
    </lineage>
</organism>
<evidence type="ECO:0000313" key="7">
    <source>
        <dbReference type="Proteomes" id="UP000440732"/>
    </source>
</evidence>
<evidence type="ECO:0000313" key="5">
    <source>
        <dbReference type="Proteomes" id="UP000433483"/>
    </source>
</evidence>
<keyword evidence="5" id="KW-1185">Reference proteome</keyword>
<dbReference type="Proteomes" id="UP000440367">
    <property type="component" value="Unassembled WGS sequence"/>
</dbReference>
<evidence type="ECO:0000313" key="1">
    <source>
        <dbReference type="EMBL" id="KAE9123189.1"/>
    </source>
</evidence>
<name>A0A6A3T3A8_9STRA</name>
<dbReference type="EMBL" id="QXGD01000307">
    <property type="protein sequence ID" value="KAE9243932.1"/>
    <property type="molecule type" value="Genomic_DNA"/>
</dbReference>
<dbReference type="AlphaFoldDB" id="A0A6A3T3A8"/>
<evidence type="ECO:0000313" key="6">
    <source>
        <dbReference type="Proteomes" id="UP000440367"/>
    </source>
</evidence>
<dbReference type="EMBL" id="QXFZ01000281">
    <property type="protein sequence ID" value="KAE9123189.1"/>
    <property type="molecule type" value="Genomic_DNA"/>
</dbReference>
<protein>
    <recommendedName>
        <fullName evidence="9">DDE-1 domain-containing protein</fullName>
    </recommendedName>
</protein>
<proteinExistence type="predicted"/>
<gene>
    <name evidence="4" type="ORF">PF002_g8023</name>
    <name evidence="3" type="ORF">PF005_g8689</name>
    <name evidence="2" type="ORF">PF006_g6651</name>
    <name evidence="1" type="ORF">PF007_g7152</name>
</gene>